<feature type="signal peptide" evidence="1">
    <location>
        <begin position="1"/>
        <end position="21"/>
    </location>
</feature>
<dbReference type="RefSeq" id="WP_275633409.1">
    <property type="nucleotide sequence ID" value="NZ_JARGYD010000005.1"/>
</dbReference>
<protein>
    <recommendedName>
        <fullName evidence="4">DUF4168 domain-containing protein</fullName>
    </recommendedName>
</protein>
<evidence type="ECO:0000313" key="2">
    <source>
        <dbReference type="EMBL" id="MFC3142617.1"/>
    </source>
</evidence>
<organism evidence="2 3">
    <name type="scientific">Psychromarinibacter halotolerans</name>
    <dbReference type="NCBI Taxonomy" id="1775175"/>
    <lineage>
        <taxon>Bacteria</taxon>
        <taxon>Pseudomonadati</taxon>
        <taxon>Pseudomonadota</taxon>
        <taxon>Alphaproteobacteria</taxon>
        <taxon>Rhodobacterales</taxon>
        <taxon>Paracoccaceae</taxon>
        <taxon>Psychromarinibacter</taxon>
    </lineage>
</organism>
<gene>
    <name evidence="2" type="ORF">ACFOGP_07845</name>
</gene>
<sequence length="156" mass="16946">MKRFLMTSALVLTTATGAAFAQSADSSSQLRTQVANWIGGSSYNVDVDSLTDDQIAAMYGAITSSEDQSEQDAAIRSVINAENVEMEERPNYVIVADEQMDRSQLHESVSMALVGTEYEGMAYTLTDEELAAVYGAVTGTDSKSELNLQLSQYFEN</sequence>
<accession>A0ABV7GU65</accession>
<feature type="chain" id="PRO_5045887794" description="DUF4168 domain-containing protein" evidence="1">
    <location>
        <begin position="22"/>
        <end position="156"/>
    </location>
</feature>
<keyword evidence="1" id="KW-0732">Signal</keyword>
<evidence type="ECO:0008006" key="4">
    <source>
        <dbReference type="Google" id="ProtNLM"/>
    </source>
</evidence>
<proteinExistence type="predicted"/>
<comment type="caution">
    <text evidence="2">The sequence shown here is derived from an EMBL/GenBank/DDBJ whole genome shotgun (WGS) entry which is preliminary data.</text>
</comment>
<keyword evidence="3" id="KW-1185">Reference proteome</keyword>
<dbReference type="Proteomes" id="UP001595632">
    <property type="component" value="Unassembled WGS sequence"/>
</dbReference>
<name>A0ABV7GU65_9RHOB</name>
<reference evidence="3" key="1">
    <citation type="journal article" date="2019" name="Int. J. Syst. Evol. Microbiol.">
        <title>The Global Catalogue of Microorganisms (GCM) 10K type strain sequencing project: providing services to taxonomists for standard genome sequencing and annotation.</title>
        <authorList>
            <consortium name="The Broad Institute Genomics Platform"/>
            <consortium name="The Broad Institute Genome Sequencing Center for Infectious Disease"/>
            <person name="Wu L."/>
            <person name="Ma J."/>
        </authorList>
    </citation>
    <scope>NUCLEOTIDE SEQUENCE [LARGE SCALE GENOMIC DNA]</scope>
    <source>
        <strain evidence="3">KCTC 52366</strain>
    </source>
</reference>
<evidence type="ECO:0000313" key="3">
    <source>
        <dbReference type="Proteomes" id="UP001595632"/>
    </source>
</evidence>
<dbReference type="EMBL" id="JBHRTB010000010">
    <property type="protein sequence ID" value="MFC3142617.1"/>
    <property type="molecule type" value="Genomic_DNA"/>
</dbReference>
<evidence type="ECO:0000256" key="1">
    <source>
        <dbReference type="SAM" id="SignalP"/>
    </source>
</evidence>